<dbReference type="AlphaFoldDB" id="A0A516GDZ8"/>
<sequence length="96" mass="9877">MDVALRFGLPVLLILLGAALYLWGRRERAEALSQMGSKGGFGGPPGTLDIGTEVGFGVEGPGPDPAAARPKILGGLVLLAVGALLLLIMAVWQLLD</sequence>
<keyword evidence="3" id="KW-1185">Reference proteome</keyword>
<keyword evidence="1" id="KW-0472">Membrane</keyword>
<gene>
    <name evidence="2" type="ORF">FNH13_16425</name>
</gene>
<evidence type="ECO:0000313" key="2">
    <source>
        <dbReference type="EMBL" id="QDO89725.1"/>
    </source>
</evidence>
<dbReference type="Proteomes" id="UP000315395">
    <property type="component" value="Chromosome"/>
</dbReference>
<protein>
    <submittedName>
        <fullName evidence="2">Uncharacterized protein</fullName>
    </submittedName>
</protein>
<dbReference type="KEGG" id="orz:FNH13_16425"/>
<feature type="transmembrane region" description="Helical" evidence="1">
    <location>
        <begin position="6"/>
        <end position="24"/>
    </location>
</feature>
<proteinExistence type="predicted"/>
<dbReference type="EMBL" id="CP041616">
    <property type="protein sequence ID" value="QDO89725.1"/>
    <property type="molecule type" value="Genomic_DNA"/>
</dbReference>
<reference evidence="2 3" key="1">
    <citation type="submission" date="2019-07" db="EMBL/GenBank/DDBJ databases">
        <title>complete genome sequencing of Ornithinimicrobium sp. H23M54.</title>
        <authorList>
            <person name="Bae J.-W."/>
            <person name="Lee S.-Y."/>
        </authorList>
    </citation>
    <scope>NUCLEOTIDE SEQUENCE [LARGE SCALE GENOMIC DNA]</scope>
    <source>
        <strain evidence="2 3">H23M54</strain>
    </source>
</reference>
<organism evidence="2 3">
    <name type="scientific">Ornithinimicrobium ciconiae</name>
    <dbReference type="NCBI Taxonomy" id="2594265"/>
    <lineage>
        <taxon>Bacteria</taxon>
        <taxon>Bacillati</taxon>
        <taxon>Actinomycetota</taxon>
        <taxon>Actinomycetes</taxon>
        <taxon>Micrococcales</taxon>
        <taxon>Ornithinimicrobiaceae</taxon>
        <taxon>Ornithinimicrobium</taxon>
    </lineage>
</organism>
<keyword evidence="1" id="KW-1133">Transmembrane helix</keyword>
<name>A0A516GDZ8_9MICO</name>
<keyword evidence="1" id="KW-0812">Transmembrane</keyword>
<feature type="transmembrane region" description="Helical" evidence="1">
    <location>
        <begin position="72"/>
        <end position="95"/>
    </location>
</feature>
<evidence type="ECO:0000256" key="1">
    <source>
        <dbReference type="SAM" id="Phobius"/>
    </source>
</evidence>
<evidence type="ECO:0000313" key="3">
    <source>
        <dbReference type="Proteomes" id="UP000315395"/>
    </source>
</evidence>
<accession>A0A516GDZ8</accession>
<dbReference type="RefSeq" id="WP_143784446.1">
    <property type="nucleotide sequence ID" value="NZ_CP041616.1"/>
</dbReference>